<feature type="transmembrane region" description="Helical" evidence="1">
    <location>
        <begin position="6"/>
        <end position="27"/>
    </location>
</feature>
<keyword evidence="3" id="KW-1185">Reference proteome</keyword>
<organism evidence="2 3">
    <name type="scientific">Thioclava litoralis</name>
    <dbReference type="NCBI Taxonomy" id="3076557"/>
    <lineage>
        <taxon>Bacteria</taxon>
        <taxon>Pseudomonadati</taxon>
        <taxon>Pseudomonadota</taxon>
        <taxon>Alphaproteobacteria</taxon>
        <taxon>Rhodobacterales</taxon>
        <taxon>Paracoccaceae</taxon>
        <taxon>Thioclava</taxon>
    </lineage>
</organism>
<reference evidence="2 3" key="1">
    <citation type="submission" date="2023-09" db="EMBL/GenBank/DDBJ databases">
        <title>Thioclava shenzhenensis sp. nov., a multidrug resistant bacteria-antagonizing species isolated from coastal seawater.</title>
        <authorList>
            <person name="Long M."/>
        </authorList>
    </citation>
    <scope>NUCLEOTIDE SEQUENCE [LARGE SCALE GENOMIC DNA]</scope>
    <source>
        <strain evidence="2 3">FTW29</strain>
    </source>
</reference>
<keyword evidence="1" id="KW-0812">Transmembrane</keyword>
<name>A0ABZ1DYM6_9RHOB</name>
<dbReference type="RefSeq" id="WP_406720974.1">
    <property type="nucleotide sequence ID" value="NZ_CP135443.1"/>
</dbReference>
<accession>A0ABZ1DYM6</accession>
<dbReference type="EMBL" id="CP135443">
    <property type="protein sequence ID" value="WRY33872.1"/>
    <property type="molecule type" value="Genomic_DNA"/>
</dbReference>
<sequence length="71" mass="7739">MQFLIWTGAIISVLGLAGLAWCILTVAKAKRAGLSEDEMRLRLQRIVAVNLVALFVSVIGLMIVVVGIFLR</sequence>
<proteinExistence type="predicted"/>
<evidence type="ECO:0008006" key="4">
    <source>
        <dbReference type="Google" id="ProtNLM"/>
    </source>
</evidence>
<evidence type="ECO:0000313" key="2">
    <source>
        <dbReference type="EMBL" id="WRY33872.1"/>
    </source>
</evidence>
<evidence type="ECO:0000313" key="3">
    <source>
        <dbReference type="Proteomes" id="UP001623290"/>
    </source>
</evidence>
<gene>
    <name evidence="2" type="ORF">RPE78_00840</name>
</gene>
<evidence type="ECO:0000256" key="1">
    <source>
        <dbReference type="SAM" id="Phobius"/>
    </source>
</evidence>
<keyword evidence="1" id="KW-1133">Transmembrane helix</keyword>
<dbReference type="Proteomes" id="UP001623290">
    <property type="component" value="Chromosome"/>
</dbReference>
<keyword evidence="1" id="KW-0472">Membrane</keyword>
<feature type="transmembrane region" description="Helical" evidence="1">
    <location>
        <begin position="47"/>
        <end position="70"/>
    </location>
</feature>
<protein>
    <recommendedName>
        <fullName evidence="4">Hypoxia induced protein conserved region</fullName>
    </recommendedName>
</protein>